<organism evidence="4 5">
    <name type="scientific">Fulvitalea axinellae</name>
    <dbReference type="NCBI Taxonomy" id="1182444"/>
    <lineage>
        <taxon>Bacteria</taxon>
        <taxon>Pseudomonadati</taxon>
        <taxon>Bacteroidota</taxon>
        <taxon>Cytophagia</taxon>
        <taxon>Cytophagales</taxon>
        <taxon>Persicobacteraceae</taxon>
        <taxon>Fulvitalea</taxon>
    </lineage>
</organism>
<evidence type="ECO:0000256" key="2">
    <source>
        <dbReference type="ARBA" id="ARBA00022801"/>
    </source>
</evidence>
<evidence type="ECO:0000313" key="5">
    <source>
        <dbReference type="Proteomes" id="UP001348817"/>
    </source>
</evidence>
<dbReference type="SUPFAM" id="SSF54637">
    <property type="entry name" value="Thioesterase/thiol ester dehydrase-isomerase"/>
    <property type="match status" value="1"/>
</dbReference>
<dbReference type="RefSeq" id="WP_338391920.1">
    <property type="nucleotide sequence ID" value="NZ_AP025314.1"/>
</dbReference>
<dbReference type="AlphaFoldDB" id="A0AAU9DH20"/>
<evidence type="ECO:0000259" key="3">
    <source>
        <dbReference type="Pfam" id="PF03061"/>
    </source>
</evidence>
<dbReference type="PANTHER" id="PTHR43240">
    <property type="entry name" value="1,4-DIHYDROXY-2-NAPHTHOYL-COA THIOESTERASE 1"/>
    <property type="match status" value="1"/>
</dbReference>
<dbReference type="NCBIfam" id="TIGR00369">
    <property type="entry name" value="unchar_dom_1"/>
    <property type="match status" value="1"/>
</dbReference>
<dbReference type="KEGG" id="fax:FUAX_27920"/>
<proteinExistence type="inferred from homology"/>
<dbReference type="GO" id="GO:0005829">
    <property type="term" value="C:cytosol"/>
    <property type="evidence" value="ECO:0007669"/>
    <property type="project" value="TreeGrafter"/>
</dbReference>
<keyword evidence="5" id="KW-1185">Reference proteome</keyword>
<dbReference type="InterPro" id="IPR029069">
    <property type="entry name" value="HotDog_dom_sf"/>
</dbReference>
<reference evidence="4 5" key="1">
    <citation type="submission" date="2021-12" db="EMBL/GenBank/DDBJ databases">
        <title>Genome sequencing of bacteria with rrn-lacking chromosome and rrn-plasmid.</title>
        <authorList>
            <person name="Anda M."/>
            <person name="Iwasaki W."/>
        </authorList>
    </citation>
    <scope>NUCLEOTIDE SEQUENCE [LARGE SCALE GENOMIC DNA]</scope>
    <source>
        <strain evidence="4 5">DSM 100852</strain>
    </source>
</reference>
<dbReference type="InterPro" id="IPR006683">
    <property type="entry name" value="Thioestr_dom"/>
</dbReference>
<keyword evidence="2" id="KW-0378">Hydrolase</keyword>
<dbReference type="Pfam" id="PF03061">
    <property type="entry name" value="4HBT"/>
    <property type="match status" value="1"/>
</dbReference>
<dbReference type="InterPro" id="IPR003736">
    <property type="entry name" value="PAAI_dom"/>
</dbReference>
<evidence type="ECO:0000313" key="4">
    <source>
        <dbReference type="EMBL" id="BDD10360.1"/>
    </source>
</evidence>
<name>A0AAU9DH20_9BACT</name>
<gene>
    <name evidence="4" type="ORF">FUAX_27920</name>
</gene>
<dbReference type="GO" id="GO:0061522">
    <property type="term" value="F:1,4-dihydroxy-2-naphthoyl-CoA thioesterase activity"/>
    <property type="evidence" value="ECO:0007669"/>
    <property type="project" value="TreeGrafter"/>
</dbReference>
<sequence>MSIFNKNATLEIMNATSKDTLVQHLKIEYTEMGEDFLKGKMPVNPTTHQPHGVLHGGASVVLAESLGSVAANMVVDYRKQYCVGMEINANHIRPVVEGYVYGTARPLHLGSKSQVWDIKIENEEGKLVCVSRLTVAVLDKKQQG</sequence>
<comment type="similarity">
    <text evidence="1">Belongs to the thioesterase PaaI family.</text>
</comment>
<dbReference type="CDD" id="cd03443">
    <property type="entry name" value="PaaI_thioesterase"/>
    <property type="match status" value="1"/>
</dbReference>
<dbReference type="PANTHER" id="PTHR43240:SF5">
    <property type="entry name" value="1,4-DIHYDROXY-2-NAPHTHOYL-COA THIOESTERASE 1"/>
    <property type="match status" value="1"/>
</dbReference>
<dbReference type="Proteomes" id="UP001348817">
    <property type="component" value="Chromosome"/>
</dbReference>
<accession>A0AAU9DH20</accession>
<dbReference type="EMBL" id="AP025314">
    <property type="protein sequence ID" value="BDD10360.1"/>
    <property type="molecule type" value="Genomic_DNA"/>
</dbReference>
<protein>
    <recommendedName>
        <fullName evidence="3">Thioesterase domain-containing protein</fullName>
    </recommendedName>
</protein>
<feature type="domain" description="Thioesterase" evidence="3">
    <location>
        <begin position="51"/>
        <end position="129"/>
    </location>
</feature>
<evidence type="ECO:0000256" key="1">
    <source>
        <dbReference type="ARBA" id="ARBA00008324"/>
    </source>
</evidence>
<dbReference type="Gene3D" id="3.10.129.10">
    <property type="entry name" value="Hotdog Thioesterase"/>
    <property type="match status" value="1"/>
</dbReference>